<comment type="similarity">
    <text evidence="1">Belongs to the LcrH/SycD chaperone family.</text>
</comment>
<accession>A0AAW7K2R9</accession>
<proteinExistence type="inferred from homology"/>
<sequence>MSESTNVEQALINTAITEDEKYIDDVCQALLDGITFKDIHDIPESTMQGIYAYAYEFYHQGKLDEAETFFRFLSIYDFYNSDYVMGLAAVYQLKKRYDKATELYALAFMLAKDDYRPLFHAGQCNLMLKKISAALHCFETTAINTANAELKQKAQAYLSALKQNLEENKP</sequence>
<reference evidence="3" key="1">
    <citation type="submission" date="2023-06" db="EMBL/GenBank/DDBJ databases">
        <authorList>
            <person name="Polev D.E."/>
            <person name="Saitova A.T."/>
            <person name="Bogumilchik E.A."/>
            <person name="Kokorina G.I."/>
            <person name="Voskresenskaia E.A."/>
        </authorList>
    </citation>
    <scope>NUCLEOTIDE SEQUENCE</scope>
    <source>
        <strain evidence="3">2145 StPb PI</strain>
    </source>
</reference>
<protein>
    <submittedName>
        <fullName evidence="3">Type III secretion system translocator chaperone SicA</fullName>
    </submittedName>
</protein>
<dbReference type="Proteomes" id="UP001167864">
    <property type="component" value="Unassembled WGS sequence"/>
</dbReference>
<dbReference type="InterPro" id="IPR005415">
    <property type="entry name" value="T3SS_Ca_resp_chp_LcrH/SycD"/>
</dbReference>
<dbReference type="SUPFAM" id="SSF48452">
    <property type="entry name" value="TPR-like"/>
    <property type="match status" value="1"/>
</dbReference>
<dbReference type="NCBIfam" id="TIGR02552">
    <property type="entry name" value="LcrH_SycD"/>
    <property type="match status" value="1"/>
</dbReference>
<dbReference type="AlphaFoldDB" id="A0AAW7K2R9"/>
<evidence type="ECO:0000256" key="2">
    <source>
        <dbReference type="ARBA" id="ARBA00023186"/>
    </source>
</evidence>
<dbReference type="Gene3D" id="1.25.40.10">
    <property type="entry name" value="Tetratricopeptide repeat domain"/>
    <property type="match status" value="1"/>
</dbReference>
<evidence type="ECO:0000256" key="1">
    <source>
        <dbReference type="ARBA" id="ARBA00010244"/>
    </source>
</evidence>
<keyword evidence="2" id="KW-0143">Chaperone</keyword>
<organism evidence="3 4">
    <name type="scientific">Yersinia nurmii</name>
    <dbReference type="NCBI Taxonomy" id="685706"/>
    <lineage>
        <taxon>Bacteria</taxon>
        <taxon>Pseudomonadati</taxon>
        <taxon>Pseudomonadota</taxon>
        <taxon>Gammaproteobacteria</taxon>
        <taxon>Enterobacterales</taxon>
        <taxon>Yersiniaceae</taxon>
        <taxon>Yersinia</taxon>
    </lineage>
</organism>
<dbReference type="NCBIfam" id="NF011859">
    <property type="entry name" value="PRK15331.1"/>
    <property type="match status" value="1"/>
</dbReference>
<dbReference type="InterPro" id="IPR011716">
    <property type="entry name" value="TPR-3"/>
</dbReference>
<comment type="caution">
    <text evidence="3">The sequence shown here is derived from an EMBL/GenBank/DDBJ whole genome shotgun (WGS) entry which is preliminary data.</text>
</comment>
<dbReference type="PIRSF" id="PIRSF003165">
    <property type="entry name" value="Chaperone_SicA"/>
    <property type="match status" value="1"/>
</dbReference>
<dbReference type="PRINTS" id="PR01595">
    <property type="entry name" value="SYCDCHAPRONE"/>
</dbReference>
<name>A0AAW7K2R9_9GAMM</name>
<dbReference type="InterPro" id="IPR016379">
    <property type="entry name" value="T3SS_Ca_resp_chp_LcrH/SycD_sub"/>
</dbReference>
<evidence type="ECO:0000313" key="4">
    <source>
        <dbReference type="Proteomes" id="UP001167864"/>
    </source>
</evidence>
<dbReference type="InterPro" id="IPR011990">
    <property type="entry name" value="TPR-like_helical_dom_sf"/>
</dbReference>
<gene>
    <name evidence="3" type="primary">sicA</name>
    <name evidence="3" type="ORF">QVN42_16180</name>
</gene>
<dbReference type="Pfam" id="PF07720">
    <property type="entry name" value="TPR_3"/>
    <property type="match status" value="2"/>
</dbReference>
<dbReference type="EMBL" id="JAUEHU010000018">
    <property type="protein sequence ID" value="MDN0088893.1"/>
    <property type="molecule type" value="Genomic_DNA"/>
</dbReference>
<dbReference type="RefSeq" id="WP_289818256.1">
    <property type="nucleotide sequence ID" value="NZ_JAUEHU010000018.1"/>
</dbReference>
<evidence type="ECO:0000313" key="3">
    <source>
        <dbReference type="EMBL" id="MDN0088893.1"/>
    </source>
</evidence>